<evidence type="ECO:0000256" key="5">
    <source>
        <dbReference type="ARBA" id="ARBA00022598"/>
    </source>
</evidence>
<gene>
    <name evidence="8" type="ORF">B0H41_000603</name>
</gene>
<dbReference type="InterPro" id="IPR057737">
    <property type="entry name" value="Condensation_MtbB-like"/>
</dbReference>
<dbReference type="SUPFAM" id="SSF52777">
    <property type="entry name" value="CoA-dependent acyltransferases"/>
    <property type="match status" value="2"/>
</dbReference>
<dbReference type="FunFam" id="3.30.559.10:FF:000023">
    <property type="entry name" value="Non-ribosomal peptide synthetase"/>
    <property type="match status" value="1"/>
</dbReference>
<dbReference type="Proteomes" id="UP001193748">
    <property type="component" value="Unassembled WGS sequence"/>
</dbReference>
<dbReference type="PANTHER" id="PTHR45527:SF10">
    <property type="entry name" value="PYOCHELIN SYNTHASE PCHF"/>
    <property type="match status" value="1"/>
</dbReference>
<dbReference type="PROSITE" id="PS00012">
    <property type="entry name" value="PHOSPHOPANTETHEINE"/>
    <property type="match status" value="1"/>
</dbReference>
<dbReference type="InterPro" id="IPR001031">
    <property type="entry name" value="Thioesterase"/>
</dbReference>
<proteinExistence type="predicted"/>
<dbReference type="InterPro" id="IPR010071">
    <property type="entry name" value="AA_adenyl_dom"/>
</dbReference>
<dbReference type="InterPro" id="IPR000873">
    <property type="entry name" value="AMP-dep_synth/lig_dom"/>
</dbReference>
<organism evidence="8 9">
    <name type="scientific">Clostridium beijerinckii</name>
    <name type="common">Clostridium MP</name>
    <dbReference type="NCBI Taxonomy" id="1520"/>
    <lineage>
        <taxon>Bacteria</taxon>
        <taxon>Bacillati</taxon>
        <taxon>Bacillota</taxon>
        <taxon>Clostridia</taxon>
        <taxon>Eubacteriales</taxon>
        <taxon>Clostridiaceae</taxon>
        <taxon>Clostridium</taxon>
    </lineage>
</organism>
<dbReference type="InterPro" id="IPR029058">
    <property type="entry name" value="AB_hydrolase_fold"/>
</dbReference>
<dbReference type="GO" id="GO:0043041">
    <property type="term" value="P:amino acid activation for nonribosomal peptide biosynthetic process"/>
    <property type="evidence" value="ECO:0007669"/>
    <property type="project" value="TreeGrafter"/>
</dbReference>
<keyword evidence="5" id="KW-0436">Ligase</keyword>
<dbReference type="SUPFAM" id="SSF53474">
    <property type="entry name" value="alpha/beta-Hydrolases"/>
    <property type="match status" value="1"/>
</dbReference>
<comment type="caution">
    <text evidence="8">The sequence shown here is derived from an EMBL/GenBank/DDBJ whole genome shotgun (WGS) entry which is preliminary data.</text>
</comment>
<dbReference type="Gene3D" id="3.40.50.980">
    <property type="match status" value="2"/>
</dbReference>
<evidence type="ECO:0000313" key="9">
    <source>
        <dbReference type="Proteomes" id="UP001193748"/>
    </source>
</evidence>
<dbReference type="SUPFAM" id="SSF47336">
    <property type="entry name" value="ACP-like"/>
    <property type="match status" value="1"/>
</dbReference>
<dbReference type="GO" id="GO:0017000">
    <property type="term" value="P:antibiotic biosynthetic process"/>
    <property type="evidence" value="ECO:0007669"/>
    <property type="project" value="UniProtKB-KW"/>
</dbReference>
<dbReference type="InterPro" id="IPR045851">
    <property type="entry name" value="AMP-bd_C_sf"/>
</dbReference>
<evidence type="ECO:0000256" key="4">
    <source>
        <dbReference type="ARBA" id="ARBA00022553"/>
    </source>
</evidence>
<evidence type="ECO:0000256" key="6">
    <source>
        <dbReference type="ARBA" id="ARBA00023194"/>
    </source>
</evidence>
<comment type="cofactor">
    <cofactor evidence="1">
        <name>pantetheine 4'-phosphate</name>
        <dbReference type="ChEBI" id="CHEBI:47942"/>
    </cofactor>
</comment>
<keyword evidence="3" id="KW-0596">Phosphopantetheine</keyword>
<dbReference type="Pfam" id="PF13193">
    <property type="entry name" value="AMP-binding_C"/>
    <property type="match status" value="1"/>
</dbReference>
<dbReference type="GO" id="GO:0016874">
    <property type="term" value="F:ligase activity"/>
    <property type="evidence" value="ECO:0007669"/>
    <property type="project" value="UniProtKB-KW"/>
</dbReference>
<dbReference type="Pfam" id="PF18563">
    <property type="entry name" value="TubC_N"/>
    <property type="match status" value="1"/>
</dbReference>
<evidence type="ECO:0000256" key="2">
    <source>
        <dbReference type="ARBA" id="ARBA00004924"/>
    </source>
</evidence>
<dbReference type="Gene3D" id="1.10.10.1830">
    <property type="entry name" value="Non-ribosomal peptide synthase, adenylation domain"/>
    <property type="match status" value="1"/>
</dbReference>
<dbReference type="GO" id="GO:0005737">
    <property type="term" value="C:cytoplasm"/>
    <property type="evidence" value="ECO:0007669"/>
    <property type="project" value="TreeGrafter"/>
</dbReference>
<dbReference type="CDD" id="cd12114">
    <property type="entry name" value="A_NRPS_TlmIV_like"/>
    <property type="match status" value="1"/>
</dbReference>
<dbReference type="GO" id="GO:0044550">
    <property type="term" value="P:secondary metabolite biosynthetic process"/>
    <property type="evidence" value="ECO:0007669"/>
    <property type="project" value="TreeGrafter"/>
</dbReference>
<dbReference type="Pfam" id="PF00501">
    <property type="entry name" value="AMP-binding"/>
    <property type="match status" value="1"/>
</dbReference>
<protein>
    <submittedName>
        <fullName evidence="8">Pyochelin synthetase</fullName>
    </submittedName>
</protein>
<dbReference type="GO" id="GO:0008610">
    <property type="term" value="P:lipid biosynthetic process"/>
    <property type="evidence" value="ECO:0007669"/>
    <property type="project" value="UniProtKB-ARBA"/>
</dbReference>
<keyword evidence="6" id="KW-0045">Antibiotic biosynthesis</keyword>
<dbReference type="Gene3D" id="3.40.50.1820">
    <property type="entry name" value="alpha/beta hydrolase"/>
    <property type="match status" value="1"/>
</dbReference>
<dbReference type="Pfam" id="PF00550">
    <property type="entry name" value="PP-binding"/>
    <property type="match status" value="1"/>
</dbReference>
<dbReference type="NCBIfam" id="TIGR01733">
    <property type="entry name" value="AA-adenyl-dom"/>
    <property type="match status" value="1"/>
</dbReference>
<dbReference type="CDD" id="cd19535">
    <property type="entry name" value="Cyc_NRPS"/>
    <property type="match status" value="1"/>
</dbReference>
<dbReference type="Gene3D" id="1.10.1200.10">
    <property type="entry name" value="ACP-like"/>
    <property type="match status" value="1"/>
</dbReference>
<dbReference type="InterPro" id="IPR020845">
    <property type="entry name" value="AMP-binding_CS"/>
</dbReference>
<dbReference type="Gene3D" id="3.30.559.10">
    <property type="entry name" value="Chloramphenicol acetyltransferase-like domain"/>
    <property type="match status" value="1"/>
</dbReference>
<dbReference type="PROSITE" id="PS00455">
    <property type="entry name" value="AMP_BINDING"/>
    <property type="match status" value="1"/>
</dbReference>
<dbReference type="EMBL" id="JABSWW010000001">
    <property type="protein sequence ID" value="NRT86924.1"/>
    <property type="molecule type" value="Genomic_DNA"/>
</dbReference>
<accession>A0AAX0AWE8</accession>
<sequence length="1458" mass="165803">MMYNQNLNIDDLINALIKKGATLWEENGKLKYKSPQGAIDNADLKVMKEYKLDILDALKNRKNELTIESNPENKYEPFPLTDIQSAYLLGRNDAFGYGGCACHIYMEIIYSELNHELCENIWNKLVERHDMLRAVINKNGYQRVLNTVPKLEVPYYDMSTLSSQEADKKLETIRDKMGISTYDTETWPLFGVAVSKTPDNAILHFSIEFLIADWASIWLLLCEFENLYSNPEKSFDKLNLSFRDYLIAEKRLKGSITYSNDKEYWLKRIDSIPAAPDLPVVESKKFKEKVEFERHTVVMNKKEWDEFKQRSQSYGITPTVAIMSAYASVIERWSRNNKFCLNLTVLNRLPVHPQVNDIVGDFTTINLLEVDWNDDSSFSENAKKIGKQLFEDLDHRLFSGVEVLREISKKQGGNASLMPVVFTSAIGLIKSSESDQLKGKIGEHGISQTPQVFIDCQAMDTELGLQINWDVRKNVFPEGMIEDMFKAFKELLFLLTITENSWERERIIELPKWQKEEREEVNNTKLPLPNHLLHSGILKQIKSVPEKIAVIDDEEEVTYMELALKASGIMKKLQEIDCKKQDKVAVIMDKSVHQIEAVLGILSIGAVYVPIDTTQPAIRMNEMLKRTETRCILTCSTVSINFPENIEVIYVDKITPHVENILVEDGNTDMPSYIIHTSGSTGIPKSVVITHEAAVNTIEDINKRFNVGSDDNILGLAQLSFDLSVYDIFGILSVGGTLIYPSVDRQTDPSHWVDLILKHDITIWNSVPALMRMLSSYLDSEVSIRLPKLRLAMLSGDWIPLELPDKLLKRIPDLKIISLGGATEASIWSIFHEYKGLKENLNSIPYGKPLSNQSFYILDKKFRECPVWASGNIYISGVGLAKEYYGDIKITEERFIYHPVNKERLYKTGDLGRYLPGGEIEFLGRQDNQVKIKGHRIELGEIETALQKHPAVHSAAVVTVGKEYNKSLFAVVEVYNLHNKTKKELISDITEFIAGFLPNHMIPSNIEIVESMPLTSNNKINRKEIIEWKNKAENIALDSENKFNLSDPLAVLLSQIWSEALGISGINETQNFYECGADSLIMAQVSGKLRENLSKEPYHVDIQFDVLLRHMINNPTIGQLAEFIRSKTNKDGSNVSESRDKNKVSTNANLKFYNKQNNEMLRVVFHAGLGSMSCFKTLMPYLIKQNTGTVVGINVDDINLYCSFKEEEILEKIADDYADQLIKTGYKHMQLIGYSLGGMIAVEVARRLVERYINIKDLILIDGHHIPFKVEDELILEALFISNINLTLEQAGFNNVSHEALINGISKVLKENGERIPFKASLSIGGDESLDKVGELFKKLSELTQRERFISYAAAVEKYSGEQMPLEMIEGLFKVFCQSFKAAHFNPMPYFGDIRLLLSCEAFPLFSNINEMTREFWKEICLGRLSIEEIKGNHFTCIEEETNAGNVAEIIGKPLIRE</sequence>
<dbReference type="PROSITE" id="PS50075">
    <property type="entry name" value="CARRIER"/>
    <property type="match status" value="1"/>
</dbReference>
<evidence type="ECO:0000259" key="7">
    <source>
        <dbReference type="PROSITE" id="PS50075"/>
    </source>
</evidence>
<dbReference type="RefSeq" id="WP_241414989.1">
    <property type="nucleotide sequence ID" value="NZ_JABSWW010000001.1"/>
</dbReference>
<evidence type="ECO:0000256" key="3">
    <source>
        <dbReference type="ARBA" id="ARBA00022450"/>
    </source>
</evidence>
<evidence type="ECO:0000313" key="8">
    <source>
        <dbReference type="EMBL" id="NRT86924.1"/>
    </source>
</evidence>
<dbReference type="InterPro" id="IPR023213">
    <property type="entry name" value="CAT-like_dom_sf"/>
</dbReference>
<dbReference type="InterPro" id="IPR006162">
    <property type="entry name" value="Ppantetheine_attach_site"/>
</dbReference>
<reference evidence="8" key="2">
    <citation type="journal article" date="2022" name="Nat. Biotechnol.">
        <title>Carbon-negative production of acetone and isopropanol by gas fermentation at industrial pilot scale.</title>
        <authorList>
            <person name="Liew F.E."/>
            <person name="Nogle R."/>
            <person name="Abdalla T."/>
            <person name="Rasor B.J."/>
            <person name="Canter C."/>
            <person name="Jensen R.O."/>
            <person name="Wang L."/>
            <person name="Strutz J."/>
            <person name="Chirania P."/>
            <person name="De Tissera S."/>
            <person name="Mueller A.P."/>
            <person name="Ruan Z."/>
            <person name="Gao A."/>
            <person name="Tran L."/>
            <person name="Engle N.L."/>
            <person name="Bromley J.C."/>
            <person name="Daniell J."/>
            <person name="Conrado R."/>
            <person name="Tschaplinski T.J."/>
            <person name="Giannone R.J."/>
            <person name="Hettich R.L."/>
            <person name="Karim A.S."/>
            <person name="Simpson S.D."/>
            <person name="Brown S.D."/>
            <person name="Leang C."/>
            <person name="Jewett M.C."/>
            <person name="Kopke M."/>
        </authorList>
    </citation>
    <scope>NUCLEOTIDE SEQUENCE</scope>
    <source>
        <strain evidence="8">DJ080</strain>
    </source>
</reference>
<dbReference type="Pfam" id="PF00668">
    <property type="entry name" value="Condensation"/>
    <property type="match status" value="1"/>
</dbReference>
<dbReference type="FunFam" id="3.30.559.30:FF:000006">
    <property type="entry name" value="Yersiniabactin polyketide/non-ribosomal peptide synthetase"/>
    <property type="match status" value="1"/>
</dbReference>
<dbReference type="GO" id="GO:0031177">
    <property type="term" value="F:phosphopantetheine binding"/>
    <property type="evidence" value="ECO:0007669"/>
    <property type="project" value="TreeGrafter"/>
</dbReference>
<name>A0AAX0AWE8_CLOBE</name>
<dbReference type="PANTHER" id="PTHR45527">
    <property type="entry name" value="NONRIBOSOMAL PEPTIDE SYNTHETASE"/>
    <property type="match status" value="1"/>
</dbReference>
<reference evidence="8" key="1">
    <citation type="submission" date="2020-05" db="EMBL/GenBank/DDBJ databases">
        <authorList>
            <person name="Brown S."/>
            <person name="Huntemann M."/>
            <person name="Clum A."/>
            <person name="Spunde A."/>
            <person name="Palaniappan K."/>
            <person name="Ritter S."/>
            <person name="Mikhailova N."/>
            <person name="Chen I.-M."/>
            <person name="Stamatis D."/>
            <person name="Reddy T."/>
            <person name="O'Malley R."/>
            <person name="Daum C."/>
            <person name="Shapiro N."/>
            <person name="Ivanova N."/>
            <person name="Kyrpides N."/>
            <person name="Woyke T."/>
        </authorList>
    </citation>
    <scope>NUCLEOTIDE SEQUENCE</scope>
    <source>
        <strain evidence="8">DJ080</strain>
    </source>
</reference>
<dbReference type="SUPFAM" id="SSF56801">
    <property type="entry name" value="Acetyl-CoA synthetase-like"/>
    <property type="match status" value="1"/>
</dbReference>
<dbReference type="InterPro" id="IPR009081">
    <property type="entry name" value="PP-bd_ACP"/>
</dbReference>
<dbReference type="InterPro" id="IPR041464">
    <property type="entry name" value="TubC_N"/>
</dbReference>
<dbReference type="InterPro" id="IPR044894">
    <property type="entry name" value="TubC_N_sf"/>
</dbReference>
<evidence type="ECO:0000256" key="1">
    <source>
        <dbReference type="ARBA" id="ARBA00001957"/>
    </source>
</evidence>
<dbReference type="Pfam" id="PF00975">
    <property type="entry name" value="Thioesterase"/>
    <property type="match status" value="1"/>
</dbReference>
<dbReference type="Gene3D" id="3.30.300.30">
    <property type="match status" value="1"/>
</dbReference>
<dbReference type="InterPro" id="IPR025110">
    <property type="entry name" value="AMP-bd_C"/>
</dbReference>
<feature type="domain" description="Carrier" evidence="7">
    <location>
        <begin position="1044"/>
        <end position="1128"/>
    </location>
</feature>
<dbReference type="Gene3D" id="2.30.38.10">
    <property type="entry name" value="Luciferase, Domain 3"/>
    <property type="match status" value="1"/>
</dbReference>
<dbReference type="InterPro" id="IPR036736">
    <property type="entry name" value="ACP-like_sf"/>
</dbReference>
<dbReference type="Gene3D" id="3.30.559.30">
    <property type="entry name" value="Nonribosomal peptide synthetase, condensation domain"/>
    <property type="match status" value="1"/>
</dbReference>
<dbReference type="InterPro" id="IPR001242">
    <property type="entry name" value="Condensation_dom"/>
</dbReference>
<keyword evidence="4" id="KW-0597">Phosphoprotein</keyword>
<comment type="pathway">
    <text evidence="2">Siderophore biosynthesis.</text>
</comment>